<evidence type="ECO:0000313" key="3">
    <source>
        <dbReference type="Proteomes" id="UP000184108"/>
    </source>
</evidence>
<reference evidence="3" key="1">
    <citation type="submission" date="2016-11" db="EMBL/GenBank/DDBJ databases">
        <authorList>
            <person name="Varghese N."/>
            <person name="Submissions S."/>
        </authorList>
    </citation>
    <scope>NUCLEOTIDE SEQUENCE [LARGE SCALE GENOMIC DNA]</scope>
    <source>
        <strain evidence="3">YR203</strain>
    </source>
</reference>
<organism evidence="2 3">
    <name type="scientific">Chryseobacterium vrystaatense</name>
    <dbReference type="NCBI Taxonomy" id="307480"/>
    <lineage>
        <taxon>Bacteria</taxon>
        <taxon>Pseudomonadati</taxon>
        <taxon>Bacteroidota</taxon>
        <taxon>Flavobacteriia</taxon>
        <taxon>Flavobacteriales</taxon>
        <taxon>Weeksellaceae</taxon>
        <taxon>Chryseobacterium group</taxon>
        <taxon>Chryseobacterium</taxon>
    </lineage>
</organism>
<dbReference type="AlphaFoldDB" id="A0A1M5M8H6"/>
<name>A0A1M5M8H6_9FLAO</name>
<proteinExistence type="predicted"/>
<evidence type="ECO:0000256" key="1">
    <source>
        <dbReference type="SAM" id="Phobius"/>
    </source>
</evidence>
<dbReference type="EMBL" id="FQVE01000007">
    <property type="protein sequence ID" value="SHG73279.1"/>
    <property type="molecule type" value="Genomic_DNA"/>
</dbReference>
<protein>
    <submittedName>
        <fullName evidence="2">Uncharacterized protein</fullName>
    </submittedName>
</protein>
<evidence type="ECO:0000313" key="2">
    <source>
        <dbReference type="EMBL" id="SHG73279.1"/>
    </source>
</evidence>
<keyword evidence="1" id="KW-0472">Membrane</keyword>
<sequence length="91" mass="9615">MFIFCMCTIQSINNADQQKTHARDCMANDYLLTYKFKKMKTLNVSQMEVLKGANPGTAFSCGVGVGIAIGGFAATGGLSLLALALCINGDS</sequence>
<dbReference type="Proteomes" id="UP000184108">
    <property type="component" value="Unassembled WGS sequence"/>
</dbReference>
<keyword evidence="1" id="KW-0812">Transmembrane</keyword>
<feature type="transmembrane region" description="Helical" evidence="1">
    <location>
        <begin position="57"/>
        <end position="87"/>
    </location>
</feature>
<keyword evidence="1" id="KW-1133">Transmembrane helix</keyword>
<gene>
    <name evidence="2" type="ORF">SAMN02787073_4757</name>
</gene>
<accession>A0A1M5M8H6</accession>